<dbReference type="GO" id="GO:0005975">
    <property type="term" value="P:carbohydrate metabolic process"/>
    <property type="evidence" value="ECO:0007669"/>
    <property type="project" value="InterPro"/>
</dbReference>
<dbReference type="Proteomes" id="UP000008141">
    <property type="component" value="Unassembled WGS sequence"/>
</dbReference>
<proteinExistence type="predicted"/>
<dbReference type="OrthoDB" id="197879at2759"/>
<dbReference type="InParanoid" id="E1ZE88"/>
<protein>
    <recommendedName>
        <fullName evidence="4">Glycoside hydrolase family 38 N-terminal domain-containing protein</fullName>
    </recommendedName>
</protein>
<evidence type="ECO:0000313" key="3">
    <source>
        <dbReference type="Proteomes" id="UP000008141"/>
    </source>
</evidence>
<gene>
    <name evidence="2" type="ORF">CHLNCDRAFT_145354</name>
</gene>
<dbReference type="STRING" id="554065.E1ZE88"/>
<dbReference type="SUPFAM" id="SSF88713">
    <property type="entry name" value="Glycoside hydrolase/deacetylase"/>
    <property type="match status" value="1"/>
</dbReference>
<dbReference type="InterPro" id="IPR032482">
    <property type="entry name" value="DUF5054"/>
</dbReference>
<feature type="chain" id="PRO_5003156128" description="Glycoside hydrolase family 38 N-terminal domain-containing protein" evidence="1">
    <location>
        <begin position="26"/>
        <end position="810"/>
    </location>
</feature>
<dbReference type="AlphaFoldDB" id="E1ZE88"/>
<evidence type="ECO:0000256" key="1">
    <source>
        <dbReference type="SAM" id="SignalP"/>
    </source>
</evidence>
<dbReference type="CDD" id="cd10791">
    <property type="entry name" value="GH38N_AMII_like_1"/>
    <property type="match status" value="1"/>
</dbReference>
<keyword evidence="3" id="KW-1185">Reference proteome</keyword>
<dbReference type="RefSeq" id="XP_005848089.1">
    <property type="nucleotide sequence ID" value="XM_005848027.1"/>
</dbReference>
<dbReference type="KEGG" id="cvr:CHLNCDRAFT_145354"/>
<evidence type="ECO:0008006" key="4">
    <source>
        <dbReference type="Google" id="ProtNLM"/>
    </source>
</evidence>
<organism evidence="3">
    <name type="scientific">Chlorella variabilis</name>
    <name type="common">Green alga</name>
    <dbReference type="NCBI Taxonomy" id="554065"/>
    <lineage>
        <taxon>Eukaryota</taxon>
        <taxon>Viridiplantae</taxon>
        <taxon>Chlorophyta</taxon>
        <taxon>core chlorophytes</taxon>
        <taxon>Trebouxiophyceae</taxon>
        <taxon>Chlorellales</taxon>
        <taxon>Chlorellaceae</taxon>
        <taxon>Chlorella clade</taxon>
        <taxon>Chlorella</taxon>
    </lineage>
</organism>
<feature type="signal peptide" evidence="1">
    <location>
        <begin position="1"/>
        <end position="25"/>
    </location>
</feature>
<keyword evidence="1" id="KW-0732">Signal</keyword>
<name>E1ZE88_CHLVA</name>
<dbReference type="EMBL" id="GL433843">
    <property type="protein sequence ID" value="EFN55987.1"/>
    <property type="molecule type" value="Genomic_DNA"/>
</dbReference>
<sequence>MAPSRVAALLLVALCLAALASFADANKAAPAKHISKVSLLFACHLDVGFHSGGPEPGYDNFVISRYFNEYFPRAAQVAQQLRDRPGSPERLVFLTHSWLVSLFLDCAARIGIQCPNATTVADVRQAVQQGDIVWHALPHNAQVELYDASLLQFAVRMTHELDRAFGLPPKVTASQRDVPGLTRAAVPILADEGVKAISVGVNGGSAPPAVPKNTPFIWRDLPSGKQLLAMWHPGGYSGFPVDSRDECVQVEGLHHAMCFAWSGDNTGPPTAEELLDIWKRVQQNFPKAKVAAAGFDGFVADLEAAAPGLKLPVVTAEIGDTWIHGAASDPAKLSEYRALLRMRTASQERYDDEPFKKFSRLLLKARDARCLRCSLLCCHLLLTVTTVNLSCLQVQMPEHTFGVDTKEYPGEWDSWSNKAASGADLQEQLFNKRKDNPFLVAVGSWVRHRAYSLWAVQELGASPEGFRAWGILSTLQEGKAPPTPGAANTSFKRCSLQEPLRFESDSWQLELSNMTGAIVGLSFKPAGAGGQPGSTHPSSSSPSPWARLLAALRLPGSGLFAASGGGGDGGGGSSWAGFNAPLALPVYSTYAEEDYDAIWDSYSYFPRDRLADWFYKDFGKPNATVKGGARRAEYLPQAQEVWWRRSDEGGLHVTVKATFDDYAVTHAGAPRALWTEIRWVGAAHGQLPVNSSTWLMWKLGQPISPLEVIRNGSHGLHAVGDEGISVDSADGRRRLHIRSLDAAVVSPGRHTPFPSLSVPPELLYGASYCLSNNIWGTNFPMWFPYQTGDANMRFRFVLQLESLTPAAAEA</sequence>
<dbReference type="Pfam" id="PF16477">
    <property type="entry name" value="DUF5054"/>
    <property type="match status" value="1"/>
</dbReference>
<dbReference type="InterPro" id="IPR011330">
    <property type="entry name" value="Glyco_hydro/deAcase_b/a-brl"/>
</dbReference>
<dbReference type="eggNOG" id="ENOG502QVYK">
    <property type="taxonomic scope" value="Eukaryota"/>
</dbReference>
<dbReference type="GeneID" id="17355279"/>
<accession>E1ZE88</accession>
<evidence type="ECO:0000313" key="2">
    <source>
        <dbReference type="EMBL" id="EFN55987.1"/>
    </source>
</evidence>
<reference evidence="2 3" key="1">
    <citation type="journal article" date="2010" name="Plant Cell">
        <title>The Chlorella variabilis NC64A genome reveals adaptation to photosymbiosis, coevolution with viruses, and cryptic sex.</title>
        <authorList>
            <person name="Blanc G."/>
            <person name="Duncan G."/>
            <person name="Agarkova I."/>
            <person name="Borodovsky M."/>
            <person name="Gurnon J."/>
            <person name="Kuo A."/>
            <person name="Lindquist E."/>
            <person name="Lucas S."/>
            <person name="Pangilinan J."/>
            <person name="Polle J."/>
            <person name="Salamov A."/>
            <person name="Terry A."/>
            <person name="Yamada T."/>
            <person name="Dunigan D.D."/>
            <person name="Grigoriev I.V."/>
            <person name="Claverie J.M."/>
            <person name="Van Etten J.L."/>
        </authorList>
    </citation>
    <scope>NUCLEOTIDE SEQUENCE [LARGE SCALE GENOMIC DNA]</scope>
    <source>
        <strain evidence="2 3">NC64A</strain>
    </source>
</reference>